<dbReference type="InterPro" id="IPR012292">
    <property type="entry name" value="Globin/Proto"/>
</dbReference>
<accession>A0ABQ6HJY5</accession>
<evidence type="ECO:0000313" key="6">
    <source>
        <dbReference type="Proteomes" id="UP001157109"/>
    </source>
</evidence>
<keyword evidence="1" id="KW-0813">Transport</keyword>
<dbReference type="InterPro" id="IPR009050">
    <property type="entry name" value="Globin-like_sf"/>
</dbReference>
<organism evidence="5 6">
    <name type="scientific">Arsenicicoccus piscis</name>
    <dbReference type="NCBI Taxonomy" id="673954"/>
    <lineage>
        <taxon>Bacteria</taxon>
        <taxon>Bacillati</taxon>
        <taxon>Actinomycetota</taxon>
        <taxon>Actinomycetes</taxon>
        <taxon>Micrococcales</taxon>
        <taxon>Intrasporangiaceae</taxon>
        <taxon>Arsenicicoccus</taxon>
    </lineage>
</organism>
<gene>
    <name evidence="5" type="ORF">GCM10025862_06930</name>
</gene>
<evidence type="ECO:0008006" key="7">
    <source>
        <dbReference type="Google" id="ProtNLM"/>
    </source>
</evidence>
<evidence type="ECO:0000313" key="5">
    <source>
        <dbReference type="EMBL" id="GMA18672.1"/>
    </source>
</evidence>
<dbReference type="InterPro" id="IPR001486">
    <property type="entry name" value="Hemoglobin_trunc"/>
</dbReference>
<protein>
    <recommendedName>
        <fullName evidence="7">Globin</fullName>
    </recommendedName>
</protein>
<proteinExistence type="predicted"/>
<evidence type="ECO:0000256" key="2">
    <source>
        <dbReference type="ARBA" id="ARBA00022617"/>
    </source>
</evidence>
<evidence type="ECO:0000256" key="1">
    <source>
        <dbReference type="ARBA" id="ARBA00022448"/>
    </source>
</evidence>
<dbReference type="Gene3D" id="1.10.490.10">
    <property type="entry name" value="Globins"/>
    <property type="match status" value="1"/>
</dbReference>
<dbReference type="Pfam" id="PF01152">
    <property type="entry name" value="Bac_globin"/>
    <property type="match status" value="1"/>
</dbReference>
<keyword evidence="4" id="KW-0408">Iron</keyword>
<dbReference type="SUPFAM" id="SSF46458">
    <property type="entry name" value="Globin-like"/>
    <property type="match status" value="1"/>
</dbReference>
<keyword evidence="2" id="KW-0349">Heme</keyword>
<name>A0ABQ6HJY5_9MICO</name>
<keyword evidence="6" id="KW-1185">Reference proteome</keyword>
<reference evidence="6" key="1">
    <citation type="journal article" date="2019" name="Int. J. Syst. Evol. Microbiol.">
        <title>The Global Catalogue of Microorganisms (GCM) 10K type strain sequencing project: providing services to taxonomists for standard genome sequencing and annotation.</title>
        <authorList>
            <consortium name="The Broad Institute Genomics Platform"/>
            <consortium name="The Broad Institute Genome Sequencing Center for Infectious Disease"/>
            <person name="Wu L."/>
            <person name="Ma J."/>
        </authorList>
    </citation>
    <scope>NUCLEOTIDE SEQUENCE [LARGE SCALE GENOMIC DNA]</scope>
    <source>
        <strain evidence="6">NBRC 105830</strain>
    </source>
</reference>
<dbReference type="EMBL" id="BSUJ01000001">
    <property type="protein sequence ID" value="GMA18672.1"/>
    <property type="molecule type" value="Genomic_DNA"/>
</dbReference>
<keyword evidence="3" id="KW-0479">Metal-binding</keyword>
<evidence type="ECO:0000256" key="3">
    <source>
        <dbReference type="ARBA" id="ARBA00022723"/>
    </source>
</evidence>
<dbReference type="Proteomes" id="UP001157109">
    <property type="component" value="Unassembled WGS sequence"/>
</dbReference>
<evidence type="ECO:0000256" key="4">
    <source>
        <dbReference type="ARBA" id="ARBA00023004"/>
    </source>
</evidence>
<comment type="caution">
    <text evidence="5">The sequence shown here is derived from an EMBL/GenBank/DDBJ whole genome shotgun (WGS) entry which is preliminary data.</text>
</comment>
<sequence>MSTFYDEIGGHETFVRLVHGFYEGVADDPRCGRSTRRRTSAPPSAGC</sequence>